<dbReference type="FunFam" id="3.30.70.270:FF:000001">
    <property type="entry name" value="Diguanylate cyclase domain protein"/>
    <property type="match status" value="1"/>
</dbReference>
<dbReference type="SUPFAM" id="SSF141868">
    <property type="entry name" value="EAL domain-like"/>
    <property type="match status" value="1"/>
</dbReference>
<dbReference type="SUPFAM" id="SSF55073">
    <property type="entry name" value="Nucleotide cyclase"/>
    <property type="match status" value="1"/>
</dbReference>
<dbReference type="InterPro" id="IPR043128">
    <property type="entry name" value="Rev_trsase/Diguanyl_cyclase"/>
</dbReference>
<comment type="cofactor">
    <cofactor evidence="1">
        <name>Mg(2+)</name>
        <dbReference type="ChEBI" id="CHEBI:18420"/>
    </cofactor>
</comment>
<dbReference type="CDD" id="cd00130">
    <property type="entry name" value="PAS"/>
    <property type="match status" value="1"/>
</dbReference>
<reference evidence="8 9" key="1">
    <citation type="submission" date="2019-09" db="EMBL/GenBank/DDBJ databases">
        <authorList>
            <person name="Chandra G."/>
            <person name="Truman W A."/>
        </authorList>
    </citation>
    <scope>NUCLEOTIDE SEQUENCE [LARGE SCALE GENOMIC DNA]</scope>
    <source>
        <strain evidence="8">PS723</strain>
    </source>
</reference>
<dbReference type="SMART" id="SM00052">
    <property type="entry name" value="EAL"/>
    <property type="match status" value="1"/>
</dbReference>
<dbReference type="InterPro" id="IPR001789">
    <property type="entry name" value="Sig_transdc_resp-reg_receiver"/>
</dbReference>
<dbReference type="Proteomes" id="UP000379480">
    <property type="component" value="Unassembled WGS sequence"/>
</dbReference>
<dbReference type="NCBIfam" id="TIGR00229">
    <property type="entry name" value="sensory_box"/>
    <property type="match status" value="1"/>
</dbReference>
<organism evidence="8 9">
    <name type="scientific">Pseudomonas fluorescens</name>
    <dbReference type="NCBI Taxonomy" id="294"/>
    <lineage>
        <taxon>Bacteria</taxon>
        <taxon>Pseudomonadati</taxon>
        <taxon>Pseudomonadota</taxon>
        <taxon>Gammaproteobacteria</taxon>
        <taxon>Pseudomonadales</taxon>
        <taxon>Pseudomonadaceae</taxon>
        <taxon>Pseudomonas</taxon>
    </lineage>
</organism>
<evidence type="ECO:0000259" key="4">
    <source>
        <dbReference type="PROSITE" id="PS50110"/>
    </source>
</evidence>
<dbReference type="GO" id="GO:0000160">
    <property type="term" value="P:phosphorelay signal transduction system"/>
    <property type="evidence" value="ECO:0007669"/>
    <property type="project" value="InterPro"/>
</dbReference>
<proteinExistence type="predicted"/>
<dbReference type="GO" id="GO:0005886">
    <property type="term" value="C:plasma membrane"/>
    <property type="evidence" value="ECO:0007669"/>
    <property type="project" value="UniProtKB-SubCell"/>
</dbReference>
<evidence type="ECO:0000256" key="1">
    <source>
        <dbReference type="ARBA" id="ARBA00001946"/>
    </source>
</evidence>
<dbReference type="PANTHER" id="PTHR44757:SF2">
    <property type="entry name" value="BIOFILM ARCHITECTURE MAINTENANCE PROTEIN MBAA"/>
    <property type="match status" value="1"/>
</dbReference>
<evidence type="ECO:0000259" key="7">
    <source>
        <dbReference type="PROSITE" id="PS50887"/>
    </source>
</evidence>
<dbReference type="InterPro" id="IPR011006">
    <property type="entry name" value="CheY-like_superfamily"/>
</dbReference>
<dbReference type="InterPro" id="IPR013655">
    <property type="entry name" value="PAS_fold_3"/>
</dbReference>
<dbReference type="EMBL" id="CABVHY010000011">
    <property type="protein sequence ID" value="VVN99801.1"/>
    <property type="molecule type" value="Genomic_DNA"/>
</dbReference>
<protein>
    <recommendedName>
        <fullName evidence="10">Two-component system response regulator</fullName>
    </recommendedName>
</protein>
<feature type="domain" description="PAC" evidence="5">
    <location>
        <begin position="297"/>
        <end position="349"/>
    </location>
</feature>
<dbReference type="Gene3D" id="3.20.20.450">
    <property type="entry name" value="EAL domain"/>
    <property type="match status" value="1"/>
</dbReference>
<dbReference type="InterPro" id="IPR000700">
    <property type="entry name" value="PAS-assoc_C"/>
</dbReference>
<evidence type="ECO:0000256" key="3">
    <source>
        <dbReference type="PROSITE-ProRule" id="PRU00169"/>
    </source>
</evidence>
<name>A0A5E7CWX1_PSEFL</name>
<dbReference type="PROSITE" id="PS50110">
    <property type="entry name" value="RESPONSE_REGULATORY"/>
    <property type="match status" value="1"/>
</dbReference>
<evidence type="ECO:0000259" key="6">
    <source>
        <dbReference type="PROSITE" id="PS50883"/>
    </source>
</evidence>
<sequence length="804" mass="89679">MLKLRGPSTRVCVIHTQEGMPYEFNVHDGRFPRYAPMKASQERANRRILIVDDTASIHQDFGKILSPPALDEDELNSAEEALFGSPVAVSLQSFVLDSAFQGLEALVKVELALASDAPYAMAFIDMRMPPGWDGLETIERLWQVDPRLQVALCTAYSDYSWDDIAERLDLGDRLLILKKPFDAIEIRQMASALTAKWQMTEDAALKMNLLEQAVEERTRELSDANIIVQNSPTILYRLRGEPSFPLMYISHNITKFGHVAADLVASANWARELVHIDDQRKIDAAMARVLDRHAAGASIEFRMRTGDGGWRWVENRYIPVRDAEGRLLEVEGIIIDITERKIAEEKIFLLARTDGLTGLVNRATLIERLHQAFAAALRGATPFAMFYLDLDHFKRINDTLGHPVGDLLLQEVSRRIKACVRENDVVARLGGDEFAILQLDVTDPTHSAALAAKVRDELVLPYSLNGNDVRVSVSIGISTYTPSTGSADDLLIQADMALYRSKEKGRNQYHFHSEEINQEVVERITLANDLKQAIEQDELELHYLPEVDLGSGKILGMEAQVRWNHPERGLLEADVFLPAAEKTGTIIALGHWLLDKACQQMRQWRDLDMAPPLIAIKLSLAQLKSGPELIYDVLRTTARWNLCPWDLRFDVTEATLAQTKWTHNDVLPRLRELGVKIAIDDFGTEYSSFDYLKTYQVNHLKIAQAFIDSATRDPASATTLRAIINFARDVGIGIIAEGVETQEQRSSLMSTGSPMNAQGYYFSKAVSGQQAAQLLMAGSIVPTPAADAASPWVEGADCPPGVSR</sequence>
<feature type="domain" description="Response regulatory" evidence="4">
    <location>
        <begin position="47"/>
        <end position="194"/>
    </location>
</feature>
<evidence type="ECO:0000256" key="2">
    <source>
        <dbReference type="ARBA" id="ARBA00004533"/>
    </source>
</evidence>
<dbReference type="InterPro" id="IPR000014">
    <property type="entry name" value="PAS"/>
</dbReference>
<dbReference type="AlphaFoldDB" id="A0A5E7CWX1"/>
<dbReference type="PROSITE" id="PS50883">
    <property type="entry name" value="EAL"/>
    <property type="match status" value="1"/>
</dbReference>
<dbReference type="PROSITE" id="PS50887">
    <property type="entry name" value="GGDEF"/>
    <property type="match status" value="1"/>
</dbReference>
<feature type="domain" description="GGDEF" evidence="7">
    <location>
        <begin position="381"/>
        <end position="514"/>
    </location>
</feature>
<dbReference type="SUPFAM" id="SSF52172">
    <property type="entry name" value="CheY-like"/>
    <property type="match status" value="1"/>
</dbReference>
<evidence type="ECO:0008006" key="10">
    <source>
        <dbReference type="Google" id="ProtNLM"/>
    </source>
</evidence>
<dbReference type="SMART" id="SM00267">
    <property type="entry name" value="GGDEF"/>
    <property type="match status" value="1"/>
</dbReference>
<dbReference type="Gene3D" id="3.30.450.20">
    <property type="entry name" value="PAS domain"/>
    <property type="match status" value="1"/>
</dbReference>
<dbReference type="Gene3D" id="3.30.70.270">
    <property type="match status" value="1"/>
</dbReference>
<evidence type="ECO:0000313" key="8">
    <source>
        <dbReference type="EMBL" id="VVN99801.1"/>
    </source>
</evidence>
<dbReference type="InterPro" id="IPR001633">
    <property type="entry name" value="EAL_dom"/>
</dbReference>
<dbReference type="CDD" id="cd01948">
    <property type="entry name" value="EAL"/>
    <property type="match status" value="1"/>
</dbReference>
<dbReference type="PANTHER" id="PTHR44757">
    <property type="entry name" value="DIGUANYLATE CYCLASE DGCP"/>
    <property type="match status" value="1"/>
</dbReference>
<dbReference type="Pfam" id="PF00563">
    <property type="entry name" value="EAL"/>
    <property type="match status" value="1"/>
</dbReference>
<evidence type="ECO:0000313" key="9">
    <source>
        <dbReference type="Proteomes" id="UP000379480"/>
    </source>
</evidence>
<dbReference type="GO" id="GO:0003824">
    <property type="term" value="F:catalytic activity"/>
    <property type="evidence" value="ECO:0007669"/>
    <property type="project" value="UniProtKB-ARBA"/>
</dbReference>
<dbReference type="CDD" id="cd01949">
    <property type="entry name" value="GGDEF"/>
    <property type="match status" value="1"/>
</dbReference>
<keyword evidence="3" id="KW-0597">Phosphoprotein</keyword>
<feature type="modified residue" description="4-aspartylphosphate" evidence="3">
    <location>
        <position position="125"/>
    </location>
</feature>
<dbReference type="SUPFAM" id="SSF55785">
    <property type="entry name" value="PYP-like sensor domain (PAS domain)"/>
    <property type="match status" value="1"/>
</dbReference>
<dbReference type="SMART" id="SM00086">
    <property type="entry name" value="PAC"/>
    <property type="match status" value="1"/>
</dbReference>
<dbReference type="PROSITE" id="PS50113">
    <property type="entry name" value="PAC"/>
    <property type="match status" value="1"/>
</dbReference>
<dbReference type="NCBIfam" id="TIGR00254">
    <property type="entry name" value="GGDEF"/>
    <property type="match status" value="1"/>
</dbReference>
<dbReference type="InterPro" id="IPR052155">
    <property type="entry name" value="Biofilm_reg_signaling"/>
</dbReference>
<dbReference type="Gene3D" id="3.40.50.2300">
    <property type="match status" value="1"/>
</dbReference>
<dbReference type="Pfam" id="PF00990">
    <property type="entry name" value="GGDEF"/>
    <property type="match status" value="1"/>
</dbReference>
<dbReference type="InterPro" id="IPR035965">
    <property type="entry name" value="PAS-like_dom_sf"/>
</dbReference>
<gene>
    <name evidence="8" type="ORF">PS723_02546</name>
</gene>
<accession>A0A5E7CWX1</accession>
<comment type="subcellular location">
    <subcellularLocation>
        <location evidence="2">Cell inner membrane</location>
    </subcellularLocation>
</comment>
<feature type="domain" description="EAL" evidence="6">
    <location>
        <begin position="523"/>
        <end position="779"/>
    </location>
</feature>
<dbReference type="InterPro" id="IPR000160">
    <property type="entry name" value="GGDEF_dom"/>
</dbReference>
<evidence type="ECO:0000259" key="5">
    <source>
        <dbReference type="PROSITE" id="PS50113"/>
    </source>
</evidence>
<dbReference type="InterPro" id="IPR029787">
    <property type="entry name" value="Nucleotide_cyclase"/>
</dbReference>
<dbReference type="Pfam" id="PF08447">
    <property type="entry name" value="PAS_3"/>
    <property type="match status" value="1"/>
</dbReference>
<dbReference type="InterPro" id="IPR001610">
    <property type="entry name" value="PAC"/>
</dbReference>
<dbReference type="InterPro" id="IPR035919">
    <property type="entry name" value="EAL_sf"/>
</dbReference>